<dbReference type="Proteomes" id="UP001497453">
    <property type="component" value="Chromosome 10"/>
</dbReference>
<name>A0ABP1CPW1_9APHY</name>
<sequence length="309" mass="34417">MIILDEKMALPPPPPYAFPEPVSPPPFPLQSRIAPTLATLPPHLLLRIVYETFSQTSSIERQRKTLYWLNLNLRRVCRAIYVACMHVLRSTFLPAYTAHIRPPYTSDPFPLTSPTSSVPSSSILPSFSAFPTDTTLSPVLSLQRETRVLDLFIALKVREDVWLDDSELHLERDESFRDLFDLMQPRSRLEDLVRVYGVREGVVSVPGASASPVTTVKARSSLKGQLNSAVMTGAGSSAAGGPSRKQDFLPSIPFASLSVSFSSRRVGLVLTTRERKKTIVEVERTRGERLEVAARKLAQELKMWIAAMS</sequence>
<keyword evidence="2" id="KW-1185">Reference proteome</keyword>
<protein>
    <submittedName>
        <fullName evidence="1">Uncharacterized protein</fullName>
    </submittedName>
</protein>
<proteinExistence type="predicted"/>
<organism evidence="1 2">
    <name type="scientific">Somion occarium</name>
    <dbReference type="NCBI Taxonomy" id="3059160"/>
    <lineage>
        <taxon>Eukaryota</taxon>
        <taxon>Fungi</taxon>
        <taxon>Dikarya</taxon>
        <taxon>Basidiomycota</taxon>
        <taxon>Agaricomycotina</taxon>
        <taxon>Agaricomycetes</taxon>
        <taxon>Polyporales</taxon>
        <taxon>Cerrenaceae</taxon>
        <taxon>Somion</taxon>
    </lineage>
</organism>
<evidence type="ECO:0000313" key="2">
    <source>
        <dbReference type="Proteomes" id="UP001497453"/>
    </source>
</evidence>
<accession>A0ABP1CPW1</accession>
<gene>
    <name evidence="1" type="ORF">GFSPODELE1_LOCUS1806</name>
</gene>
<reference evidence="2" key="1">
    <citation type="submission" date="2024-04" db="EMBL/GenBank/DDBJ databases">
        <authorList>
            <person name="Shaw F."/>
            <person name="Minotto A."/>
        </authorList>
    </citation>
    <scope>NUCLEOTIDE SEQUENCE [LARGE SCALE GENOMIC DNA]</scope>
</reference>
<dbReference type="EMBL" id="OZ037953">
    <property type="protein sequence ID" value="CAL1697705.1"/>
    <property type="molecule type" value="Genomic_DNA"/>
</dbReference>
<evidence type="ECO:0000313" key="1">
    <source>
        <dbReference type="EMBL" id="CAL1697705.1"/>
    </source>
</evidence>